<accession>A0A1M6AHE5</accession>
<keyword evidence="1" id="KW-0732">Signal</keyword>
<dbReference type="EMBL" id="FQYY01000001">
    <property type="protein sequence ID" value="SHI35909.1"/>
    <property type="molecule type" value="Genomic_DNA"/>
</dbReference>
<dbReference type="STRING" id="579105.SAMN04488096_101270"/>
<dbReference type="AlphaFoldDB" id="A0A1M6AHE5"/>
<dbReference type="Proteomes" id="UP000184225">
    <property type="component" value="Unassembled WGS sequence"/>
</dbReference>
<gene>
    <name evidence="2" type="ORF">SAMN04488096_101270</name>
</gene>
<feature type="signal peptide" evidence="1">
    <location>
        <begin position="1"/>
        <end position="18"/>
    </location>
</feature>
<evidence type="ECO:0008006" key="4">
    <source>
        <dbReference type="Google" id="ProtNLM"/>
    </source>
</evidence>
<evidence type="ECO:0000313" key="2">
    <source>
        <dbReference type="EMBL" id="SHI35909.1"/>
    </source>
</evidence>
<sequence>MKYFNILIAFLFFNLAFSQNFIVADKESKKPLPYVSVYSINAGVYSNVEGRVELNDKFQLNDTLTIEILGFKSVKNTVLNFQELDTIFLEPKVEKLAEVKLNNGQEFIVIEKGSSPRSYTSCPLNNTTEFISVLTPKSTVANNLVNKVKLYFLKPRGFKYKKKMLKGHKLVFRMNLYRFSSDNDFEKLYMSEIFYINILEKDDVELNIDKYIPFYEEGLAVGVEHIGEVDSQMNFVEKPFSRGPALTSDVNDYYQAASFLRFSFSEKPTYRPYSALPYVSSKKDERNLQLDLELIK</sequence>
<proteinExistence type="predicted"/>
<evidence type="ECO:0000256" key="1">
    <source>
        <dbReference type="SAM" id="SignalP"/>
    </source>
</evidence>
<dbReference type="OrthoDB" id="1157021at2"/>
<name>A0A1M6AHE5_9FLAO</name>
<keyword evidence="3" id="KW-1185">Reference proteome</keyword>
<feature type="chain" id="PRO_5012725733" description="CarboxypepD_reg-like domain-containing protein" evidence="1">
    <location>
        <begin position="19"/>
        <end position="296"/>
    </location>
</feature>
<dbReference type="RefSeq" id="WP_073147440.1">
    <property type="nucleotide sequence ID" value="NZ_FQYY01000001.1"/>
</dbReference>
<reference evidence="2 3" key="1">
    <citation type="submission" date="2016-11" db="EMBL/GenBank/DDBJ databases">
        <authorList>
            <person name="Jaros S."/>
            <person name="Januszkiewicz K."/>
            <person name="Wedrychowicz H."/>
        </authorList>
    </citation>
    <scope>NUCLEOTIDE SEQUENCE [LARGE SCALE GENOMIC DNA]</scope>
    <source>
        <strain evidence="2 3">DSM 21425</strain>
    </source>
</reference>
<protein>
    <recommendedName>
        <fullName evidence="4">CarboxypepD_reg-like domain-containing protein</fullName>
    </recommendedName>
</protein>
<organism evidence="2 3">
    <name type="scientific">Mesonia phycicola</name>
    <dbReference type="NCBI Taxonomy" id="579105"/>
    <lineage>
        <taxon>Bacteria</taxon>
        <taxon>Pseudomonadati</taxon>
        <taxon>Bacteroidota</taxon>
        <taxon>Flavobacteriia</taxon>
        <taxon>Flavobacteriales</taxon>
        <taxon>Flavobacteriaceae</taxon>
        <taxon>Mesonia</taxon>
    </lineage>
</organism>
<evidence type="ECO:0000313" key="3">
    <source>
        <dbReference type="Proteomes" id="UP000184225"/>
    </source>
</evidence>